<evidence type="ECO:0000256" key="1">
    <source>
        <dbReference type="ARBA" id="ARBA00004651"/>
    </source>
</evidence>
<dbReference type="RefSeq" id="WP_074700908.1">
    <property type="nucleotide sequence ID" value="NZ_CP018863.1"/>
</dbReference>
<accession>A0A1H1E1E5</accession>
<evidence type="ECO:0000313" key="8">
    <source>
        <dbReference type="EMBL" id="SDQ82537.1"/>
    </source>
</evidence>
<keyword evidence="4 7" id="KW-0812">Transmembrane</keyword>
<dbReference type="KEGG" id="acry:AC20117_03865"/>
<dbReference type="InterPro" id="IPR051907">
    <property type="entry name" value="DoxX-like_oxidoreductase"/>
</dbReference>
<keyword evidence="3" id="KW-1003">Cell membrane</keyword>
<evidence type="ECO:0000256" key="7">
    <source>
        <dbReference type="SAM" id="Phobius"/>
    </source>
</evidence>
<dbReference type="STRING" id="37928.SAMN04489742_2716"/>
<evidence type="ECO:0000256" key="6">
    <source>
        <dbReference type="ARBA" id="ARBA00023136"/>
    </source>
</evidence>
<comment type="subcellular location">
    <subcellularLocation>
        <location evidence="1">Cell membrane</location>
        <topology evidence="1">Multi-pass membrane protein</topology>
    </subcellularLocation>
</comment>
<dbReference type="AlphaFoldDB" id="A0A1H1E1E5"/>
<dbReference type="PANTHER" id="PTHR33452">
    <property type="entry name" value="OXIDOREDUCTASE CATD-RELATED"/>
    <property type="match status" value="1"/>
</dbReference>
<name>A0A1H1E1E5_9MICC</name>
<feature type="transmembrane region" description="Helical" evidence="7">
    <location>
        <begin position="108"/>
        <end position="129"/>
    </location>
</feature>
<feature type="transmembrane region" description="Helical" evidence="7">
    <location>
        <begin position="55"/>
        <end position="73"/>
    </location>
</feature>
<reference evidence="8 9" key="1">
    <citation type="submission" date="2016-10" db="EMBL/GenBank/DDBJ databases">
        <authorList>
            <person name="de Groot N.N."/>
        </authorList>
    </citation>
    <scope>NUCLEOTIDE SEQUENCE [LARGE SCALE GENOMIC DNA]</scope>
    <source>
        <strain evidence="8 9">DSM 20117</strain>
    </source>
</reference>
<organism evidence="8 9">
    <name type="scientific">Crystallibacter crystallopoietes</name>
    <dbReference type="NCBI Taxonomy" id="37928"/>
    <lineage>
        <taxon>Bacteria</taxon>
        <taxon>Bacillati</taxon>
        <taxon>Actinomycetota</taxon>
        <taxon>Actinomycetes</taxon>
        <taxon>Micrococcales</taxon>
        <taxon>Micrococcaceae</taxon>
        <taxon>Crystallibacter</taxon>
    </lineage>
</organism>
<evidence type="ECO:0000256" key="3">
    <source>
        <dbReference type="ARBA" id="ARBA00022475"/>
    </source>
</evidence>
<keyword evidence="5 7" id="KW-1133">Transmembrane helix</keyword>
<dbReference type="OrthoDB" id="1122432at2"/>
<dbReference type="InterPro" id="IPR032808">
    <property type="entry name" value="DoxX"/>
</dbReference>
<feature type="transmembrane region" description="Helical" evidence="7">
    <location>
        <begin position="12"/>
        <end position="30"/>
    </location>
</feature>
<dbReference type="PANTHER" id="PTHR33452:SF1">
    <property type="entry name" value="INNER MEMBRANE PROTEIN YPHA-RELATED"/>
    <property type="match status" value="1"/>
</dbReference>
<dbReference type="Pfam" id="PF07681">
    <property type="entry name" value="DoxX"/>
    <property type="match status" value="1"/>
</dbReference>
<evidence type="ECO:0000256" key="2">
    <source>
        <dbReference type="ARBA" id="ARBA00006679"/>
    </source>
</evidence>
<dbReference type="EMBL" id="FNKH01000002">
    <property type="protein sequence ID" value="SDQ82537.1"/>
    <property type="molecule type" value="Genomic_DNA"/>
</dbReference>
<comment type="similarity">
    <text evidence="2">Belongs to the DoxX family.</text>
</comment>
<evidence type="ECO:0000256" key="5">
    <source>
        <dbReference type="ARBA" id="ARBA00022989"/>
    </source>
</evidence>
<dbReference type="GO" id="GO:0005886">
    <property type="term" value="C:plasma membrane"/>
    <property type="evidence" value="ECO:0007669"/>
    <property type="project" value="UniProtKB-SubCell"/>
</dbReference>
<dbReference type="Proteomes" id="UP000181917">
    <property type="component" value="Unassembled WGS sequence"/>
</dbReference>
<feature type="transmembrane region" description="Helical" evidence="7">
    <location>
        <begin position="80"/>
        <end position="102"/>
    </location>
</feature>
<keyword evidence="6 7" id="KW-0472">Membrane</keyword>
<sequence length="147" mass="15602">MSDSTRIQLQHVGITALRVIAGLIFVAYGWQKVSQNTVAGVTGYFTQLGVPLPELFGPFISYLELLGGMALILGVLTRPIALLFVADMAGALLFAHLPSGFYVEQGGFSQVLILGTAALAIAMIGPGPYSVDRYLFGRKESKVAVLA</sequence>
<gene>
    <name evidence="8" type="ORF">SAMN04489742_2716</name>
</gene>
<protein>
    <submittedName>
        <fullName evidence="8">Putative oxidoreductase</fullName>
    </submittedName>
</protein>
<proteinExistence type="inferred from homology"/>
<evidence type="ECO:0000256" key="4">
    <source>
        <dbReference type="ARBA" id="ARBA00022692"/>
    </source>
</evidence>
<keyword evidence="9" id="KW-1185">Reference proteome</keyword>
<evidence type="ECO:0000313" key="9">
    <source>
        <dbReference type="Proteomes" id="UP000181917"/>
    </source>
</evidence>